<reference evidence="1" key="1">
    <citation type="submission" date="2023-08" db="EMBL/GenBank/DDBJ databases">
        <title>Pelteobagrus vachellii genome.</title>
        <authorList>
            <person name="Liu H."/>
        </authorList>
    </citation>
    <scope>NUCLEOTIDE SEQUENCE</scope>
    <source>
        <strain evidence="1">PRFRI_2022a</strain>
        <tissue evidence="1">Muscle</tissue>
    </source>
</reference>
<dbReference type="Proteomes" id="UP001187315">
    <property type="component" value="Unassembled WGS sequence"/>
</dbReference>
<proteinExistence type="predicted"/>
<sequence>MQARSGLSPHGSVASRPVHAKMVLLLYVNEAGHATRATQRPSFFVRMRFGEEGESEFVFHSANFASRHERTRCTPLAQTGGLHKGAIVWGGRCPSCHANSICHREQMGGEEQALGGEKKKEEGGWLNAELTFEFAAALCTICICLYHVQGRLHSLFKWKLA</sequence>
<protein>
    <submittedName>
        <fullName evidence="1">Uncharacterized protein</fullName>
    </submittedName>
</protein>
<comment type="caution">
    <text evidence="1">The sequence shown here is derived from an EMBL/GenBank/DDBJ whole genome shotgun (WGS) entry which is preliminary data.</text>
</comment>
<dbReference type="EMBL" id="JAVHJS010000019">
    <property type="protein sequence ID" value="KAK2827402.1"/>
    <property type="molecule type" value="Genomic_DNA"/>
</dbReference>
<keyword evidence="2" id="KW-1185">Reference proteome</keyword>
<dbReference type="AlphaFoldDB" id="A0AA88M0W4"/>
<gene>
    <name evidence="1" type="ORF">Q7C36_018328</name>
</gene>
<name>A0AA88M0W4_TACVA</name>
<organism evidence="1 2">
    <name type="scientific">Tachysurus vachellii</name>
    <name type="common">Darkbarbel catfish</name>
    <name type="synonym">Pelteobagrus vachellii</name>
    <dbReference type="NCBI Taxonomy" id="175792"/>
    <lineage>
        <taxon>Eukaryota</taxon>
        <taxon>Metazoa</taxon>
        <taxon>Chordata</taxon>
        <taxon>Craniata</taxon>
        <taxon>Vertebrata</taxon>
        <taxon>Euteleostomi</taxon>
        <taxon>Actinopterygii</taxon>
        <taxon>Neopterygii</taxon>
        <taxon>Teleostei</taxon>
        <taxon>Ostariophysi</taxon>
        <taxon>Siluriformes</taxon>
        <taxon>Bagridae</taxon>
        <taxon>Tachysurus</taxon>
    </lineage>
</organism>
<evidence type="ECO:0000313" key="1">
    <source>
        <dbReference type="EMBL" id="KAK2827402.1"/>
    </source>
</evidence>
<accession>A0AA88M0W4</accession>
<evidence type="ECO:0000313" key="2">
    <source>
        <dbReference type="Proteomes" id="UP001187315"/>
    </source>
</evidence>